<reference evidence="2 3" key="1">
    <citation type="submission" date="2019-09" db="EMBL/GenBank/DDBJ databases">
        <title>Chitinophaga ginsengihumi sp. nov., isolated from soil of ginseng rhizosphere.</title>
        <authorList>
            <person name="Lee J."/>
        </authorList>
    </citation>
    <scope>NUCLEOTIDE SEQUENCE [LARGE SCALE GENOMIC DNA]</scope>
    <source>
        <strain evidence="2 3">BN140078</strain>
    </source>
</reference>
<gene>
    <name evidence="2" type="ORF">F0L74_20930</name>
</gene>
<dbReference type="AlphaFoldDB" id="A0A5B2VJG8"/>
<proteinExistence type="predicted"/>
<protein>
    <submittedName>
        <fullName evidence="2">RHS repeat protein</fullName>
    </submittedName>
</protein>
<keyword evidence="3" id="KW-1185">Reference proteome</keyword>
<evidence type="ECO:0000256" key="1">
    <source>
        <dbReference type="SAM" id="SignalP"/>
    </source>
</evidence>
<accession>A0A5B2VJG8</accession>
<dbReference type="InterPro" id="IPR006530">
    <property type="entry name" value="YD"/>
</dbReference>
<sequence length="1044" mass="118154">MKRLVFGVLLLFAAFPSRAQQTMSNKYFSPVITPSPTVASLGKYGNLPVELSTGAATASIGLYDIKLRNNYNINLGLNYSSNGVRVDDITGNTGTGWSFIGAFAIKRMVFDDPDEQSADYSRLLDNGFKLDSLNKLVTYGQASYIDIQPDIFTLIAPGFTGKFYLSGDTAVFFNRNTSYRVALLKGYGFKVTDGNGNTMLYGGDAIEQTLNQAACPTDVHFPGSAVPTSWFLKNIFTNARDTVSFFYSNLNYNYTANVNTSDVIDQRTLQSGNGCQCFVEGKYQCTTDMFIQSKQLDYITTSNYGRISFGYDYRLDNISDKLLKNILVYSTFGSQNTLLRNIRLDYTYGTGKKRPFLSRVANIAGNNSDSMVHALSYNQISSLPDRLDPQTDFWGYYNASTNGSVNSSVAYYGTLSKITYPTGGYDTIFYGSNLNYTQLTNTSWGYVANLIGYGLDDHQCKEYKQVVTVHQSDGSSVRVSGNADWEFSGAPDPMFHQENMTIRNAATGEVYFSRRISAGQQLSYEEVSIANAFRSNESAQLEIIMTSCGQYVYGHFNVERPIVTTTLVDLPFGGVRTNKVISVDRFGKDRIKKYYYDYFGTSGKSSGMPVALPQFIEEFNTISFCDQQKFSECYYKLIHNKSLIDLFTYGNTPMYYTNVTEGYGENFENGGVRHSFDIRMPVSPSTIWAAFTGGTAFNNTFYQAPFTLLRDPIALESEKTYFKMSDAVVKFVKQEHYDYLWPEELIRSRKGYALRQRIYDSKVQGTANFYTQFDVNSYSLMSSWIAKAQLTETTYGDDSKVMVRQTKYYYDNVPENNNVSRKEELTSEKDTTKIFYKYPNDLKGQVIYDSMIARNMIDTITEQSEFLNKNLIEKDVISYNFTNGSNSVIAPANVQIQKSIYSAENWYTFLRYDTWGNGLERAKANDVHEVYIWGYNHRYPIAKILGSTYDQVKAFINQAVLDQPANDQQLRDELNKIRTGLAGTDALVATYTYLPTIGMTSETDPAGKTTFYEYDSLQRLKLVRDKDGKIVKQYDYQYQKPVTQ</sequence>
<dbReference type="Proteomes" id="UP000324611">
    <property type="component" value="Unassembled WGS sequence"/>
</dbReference>
<dbReference type="EMBL" id="VUOC01000004">
    <property type="protein sequence ID" value="KAA2238686.1"/>
    <property type="molecule type" value="Genomic_DNA"/>
</dbReference>
<reference evidence="2 3" key="2">
    <citation type="submission" date="2019-09" db="EMBL/GenBank/DDBJ databases">
        <authorList>
            <person name="Jin C."/>
        </authorList>
    </citation>
    <scope>NUCLEOTIDE SEQUENCE [LARGE SCALE GENOMIC DNA]</scope>
    <source>
        <strain evidence="2 3">BN140078</strain>
    </source>
</reference>
<comment type="caution">
    <text evidence="2">The sequence shown here is derived from an EMBL/GenBank/DDBJ whole genome shotgun (WGS) entry which is preliminary data.</text>
</comment>
<feature type="signal peptide" evidence="1">
    <location>
        <begin position="1"/>
        <end position="19"/>
    </location>
</feature>
<name>A0A5B2VJG8_9BACT</name>
<evidence type="ECO:0000313" key="3">
    <source>
        <dbReference type="Proteomes" id="UP000324611"/>
    </source>
</evidence>
<evidence type="ECO:0000313" key="2">
    <source>
        <dbReference type="EMBL" id="KAA2238686.1"/>
    </source>
</evidence>
<keyword evidence="1" id="KW-0732">Signal</keyword>
<feature type="chain" id="PRO_5023127452" evidence="1">
    <location>
        <begin position="20"/>
        <end position="1044"/>
    </location>
</feature>
<organism evidence="2 3">
    <name type="scientific">Chitinophaga agrisoli</name>
    <dbReference type="NCBI Taxonomy" id="2607653"/>
    <lineage>
        <taxon>Bacteria</taxon>
        <taxon>Pseudomonadati</taxon>
        <taxon>Bacteroidota</taxon>
        <taxon>Chitinophagia</taxon>
        <taxon>Chitinophagales</taxon>
        <taxon>Chitinophagaceae</taxon>
        <taxon>Chitinophaga</taxon>
    </lineage>
</organism>
<dbReference type="NCBIfam" id="TIGR01643">
    <property type="entry name" value="YD_repeat_2x"/>
    <property type="match status" value="1"/>
</dbReference>